<feature type="region of interest" description="Disordered" evidence="1">
    <location>
        <begin position="52"/>
        <end position="98"/>
    </location>
</feature>
<accession>A0AAV7KW41</accession>
<protein>
    <submittedName>
        <fullName evidence="2">Uncharacterized protein</fullName>
    </submittedName>
</protein>
<evidence type="ECO:0000313" key="2">
    <source>
        <dbReference type="EMBL" id="KAJ1083457.1"/>
    </source>
</evidence>
<proteinExistence type="predicted"/>
<dbReference type="AlphaFoldDB" id="A0AAV7KW41"/>
<reference evidence="2" key="1">
    <citation type="journal article" date="2022" name="bioRxiv">
        <title>Sequencing and chromosome-scale assembly of the giantPleurodeles waltlgenome.</title>
        <authorList>
            <person name="Brown T."/>
            <person name="Elewa A."/>
            <person name="Iarovenko S."/>
            <person name="Subramanian E."/>
            <person name="Araus A.J."/>
            <person name="Petzold A."/>
            <person name="Susuki M."/>
            <person name="Suzuki K.-i.T."/>
            <person name="Hayashi T."/>
            <person name="Toyoda A."/>
            <person name="Oliveira C."/>
            <person name="Osipova E."/>
            <person name="Leigh N.D."/>
            <person name="Simon A."/>
            <person name="Yun M.H."/>
        </authorList>
    </citation>
    <scope>NUCLEOTIDE SEQUENCE</scope>
    <source>
        <strain evidence="2">20211129_DDA</strain>
        <tissue evidence="2">Liver</tissue>
    </source>
</reference>
<name>A0AAV7KW41_PLEWA</name>
<evidence type="ECO:0000313" key="3">
    <source>
        <dbReference type="Proteomes" id="UP001066276"/>
    </source>
</evidence>
<organism evidence="2 3">
    <name type="scientific">Pleurodeles waltl</name>
    <name type="common">Iberian ribbed newt</name>
    <dbReference type="NCBI Taxonomy" id="8319"/>
    <lineage>
        <taxon>Eukaryota</taxon>
        <taxon>Metazoa</taxon>
        <taxon>Chordata</taxon>
        <taxon>Craniata</taxon>
        <taxon>Vertebrata</taxon>
        <taxon>Euteleostomi</taxon>
        <taxon>Amphibia</taxon>
        <taxon>Batrachia</taxon>
        <taxon>Caudata</taxon>
        <taxon>Salamandroidea</taxon>
        <taxon>Salamandridae</taxon>
        <taxon>Pleurodelinae</taxon>
        <taxon>Pleurodeles</taxon>
    </lineage>
</organism>
<keyword evidence="3" id="KW-1185">Reference proteome</keyword>
<feature type="compositionally biased region" description="Basic and acidic residues" evidence="1">
    <location>
        <begin position="58"/>
        <end position="78"/>
    </location>
</feature>
<sequence>MPVPDRSDVEWRIGPVFMVIPVEEEPMHDRPASTGVHHTAWLESRCPDRVPSLGRNRAHLDDAPRDARHPSLHLRDSGKLSPVACSHRVPSRDALKRW</sequence>
<evidence type="ECO:0000256" key="1">
    <source>
        <dbReference type="SAM" id="MobiDB-lite"/>
    </source>
</evidence>
<dbReference type="Proteomes" id="UP001066276">
    <property type="component" value="Chromosome 12"/>
</dbReference>
<gene>
    <name evidence="2" type="ORF">NDU88_003616</name>
</gene>
<comment type="caution">
    <text evidence="2">The sequence shown here is derived from an EMBL/GenBank/DDBJ whole genome shotgun (WGS) entry which is preliminary data.</text>
</comment>
<dbReference type="EMBL" id="JANPWB010000016">
    <property type="protein sequence ID" value="KAJ1083457.1"/>
    <property type="molecule type" value="Genomic_DNA"/>
</dbReference>